<dbReference type="Gene3D" id="3.40.50.2300">
    <property type="match status" value="1"/>
</dbReference>
<feature type="region of interest" description="Disordered" evidence="10">
    <location>
        <begin position="14"/>
        <end position="57"/>
    </location>
</feature>
<keyword evidence="6 13" id="KW-0418">Kinase</keyword>
<dbReference type="CDD" id="cd00156">
    <property type="entry name" value="REC"/>
    <property type="match status" value="1"/>
</dbReference>
<dbReference type="PROSITE" id="PS50110">
    <property type="entry name" value="RESPONSE_REGULATORY"/>
    <property type="match status" value="1"/>
</dbReference>
<dbReference type="InterPro" id="IPR003661">
    <property type="entry name" value="HisK_dim/P_dom"/>
</dbReference>
<dbReference type="InterPro" id="IPR036097">
    <property type="entry name" value="HisK_dim/P_sf"/>
</dbReference>
<dbReference type="SMART" id="SM00387">
    <property type="entry name" value="HATPase_c"/>
    <property type="match status" value="1"/>
</dbReference>
<dbReference type="EMBL" id="RJVA01000010">
    <property type="protein sequence ID" value="ROR01925.1"/>
    <property type="molecule type" value="Genomic_DNA"/>
</dbReference>
<dbReference type="SMART" id="SM00448">
    <property type="entry name" value="REC"/>
    <property type="match status" value="1"/>
</dbReference>
<dbReference type="InterPro" id="IPR004358">
    <property type="entry name" value="Sig_transdc_His_kin-like_C"/>
</dbReference>
<dbReference type="PANTHER" id="PTHR43065:SF46">
    <property type="entry name" value="C4-DICARBOXYLATE TRANSPORT SENSOR PROTEIN DCTB"/>
    <property type="match status" value="1"/>
</dbReference>
<dbReference type="SMART" id="SM00388">
    <property type="entry name" value="HisKA"/>
    <property type="match status" value="1"/>
</dbReference>
<keyword evidence="3 9" id="KW-0597">Phosphoprotein</keyword>
<feature type="domain" description="Response regulatory" evidence="12">
    <location>
        <begin position="436"/>
        <end position="550"/>
    </location>
</feature>
<dbReference type="PROSITE" id="PS50109">
    <property type="entry name" value="HIS_KIN"/>
    <property type="match status" value="1"/>
</dbReference>
<comment type="caution">
    <text evidence="13">The sequence shown here is derived from an EMBL/GenBank/DDBJ whole genome shotgun (WGS) entry which is preliminary data.</text>
</comment>
<protein>
    <recommendedName>
        <fullName evidence="2">histidine kinase</fullName>
        <ecNumber evidence="2">2.7.13.3</ecNumber>
    </recommendedName>
</protein>
<dbReference type="OrthoDB" id="5485175at2"/>
<evidence type="ECO:0000256" key="2">
    <source>
        <dbReference type="ARBA" id="ARBA00012438"/>
    </source>
</evidence>
<evidence type="ECO:0000256" key="8">
    <source>
        <dbReference type="ARBA" id="ARBA00023012"/>
    </source>
</evidence>
<evidence type="ECO:0000256" key="4">
    <source>
        <dbReference type="ARBA" id="ARBA00022679"/>
    </source>
</evidence>
<evidence type="ECO:0000256" key="3">
    <source>
        <dbReference type="ARBA" id="ARBA00022553"/>
    </source>
</evidence>
<keyword evidence="5" id="KW-0547">Nucleotide-binding</keyword>
<dbReference type="Pfam" id="PF02518">
    <property type="entry name" value="HATPase_c"/>
    <property type="match status" value="1"/>
</dbReference>
<dbReference type="InterPro" id="IPR005467">
    <property type="entry name" value="His_kinase_dom"/>
</dbReference>
<evidence type="ECO:0000259" key="11">
    <source>
        <dbReference type="PROSITE" id="PS50109"/>
    </source>
</evidence>
<dbReference type="AlphaFoldDB" id="A0A3N1VGC9"/>
<dbReference type="SUPFAM" id="SSF47384">
    <property type="entry name" value="Homodimeric domain of signal transducing histidine kinase"/>
    <property type="match status" value="1"/>
</dbReference>
<keyword evidence="7" id="KW-0067">ATP-binding</keyword>
<dbReference type="Proteomes" id="UP000276223">
    <property type="component" value="Unassembled WGS sequence"/>
</dbReference>
<feature type="modified residue" description="4-aspartylphosphate" evidence="9">
    <location>
        <position position="485"/>
    </location>
</feature>
<dbReference type="Gene3D" id="3.30.565.10">
    <property type="entry name" value="Histidine kinase-like ATPase, C-terminal domain"/>
    <property type="match status" value="1"/>
</dbReference>
<proteinExistence type="predicted"/>
<dbReference type="EC" id="2.7.13.3" evidence="2"/>
<evidence type="ECO:0000313" key="13">
    <source>
        <dbReference type="EMBL" id="ROR01925.1"/>
    </source>
</evidence>
<sequence>MGEFEVDQRVPSLFTGETGASGSPSAHVQKDLPQGHIPIADPSRGGTRNMKPLKSMPRTLPVDSDLARKVLFEVFRLSPYGLGVLDAQARFVMANDVLDSWLSGTAEAKAESLFEDCEVLRRLVFRAQSAGSAREADTTAVDGQGRRFSVSVTLASLDPPLEHGANFLLIMEDITEKKAYSQQLLRTEKLASLGTMAGGVAHDFNNILMTILGNTQLLHKELSKADPQVRRRLQNIEKAVLDGAHVVRRLQVFTGKDSGVSKSEEKTLIHEAVHDVLELTRPRWKNALEKQGRRVEIVKELSSNACAAINAADFREVLTNLVFNAIDAMPHGGVLRFRSYEEEDQVVLEVTDTGVGMDEPTQKRIFDPFFTTKGACNSGLGLSVCAGLIQRWSGHLGVRSAPGKGTTVTLRLPAARTQACRPAIPKAGPVQSMRKRLLVVDDDREVLELLGDMLRLMGHTVTALHDPRRALEMLVAQPFDLVLTDLGMPDVNGWEVAACAKKHQPKVPVILVSGWGSQYEDEDLKDRGVDFVCSKPLSYQKLLEIMARFAS</sequence>
<evidence type="ECO:0000256" key="9">
    <source>
        <dbReference type="PROSITE-ProRule" id="PRU00169"/>
    </source>
</evidence>
<evidence type="ECO:0000259" key="12">
    <source>
        <dbReference type="PROSITE" id="PS50110"/>
    </source>
</evidence>
<dbReference type="GO" id="GO:0005524">
    <property type="term" value="F:ATP binding"/>
    <property type="evidence" value="ECO:0007669"/>
    <property type="project" value="UniProtKB-KW"/>
</dbReference>
<dbReference type="Pfam" id="PF00072">
    <property type="entry name" value="Response_reg"/>
    <property type="match status" value="1"/>
</dbReference>
<evidence type="ECO:0000256" key="10">
    <source>
        <dbReference type="SAM" id="MobiDB-lite"/>
    </source>
</evidence>
<dbReference type="PANTHER" id="PTHR43065">
    <property type="entry name" value="SENSOR HISTIDINE KINASE"/>
    <property type="match status" value="1"/>
</dbReference>
<evidence type="ECO:0000256" key="7">
    <source>
        <dbReference type="ARBA" id="ARBA00022840"/>
    </source>
</evidence>
<dbReference type="SUPFAM" id="SSF55874">
    <property type="entry name" value="ATPase domain of HSP90 chaperone/DNA topoisomerase II/histidine kinase"/>
    <property type="match status" value="1"/>
</dbReference>
<accession>A0A3N1VGC9</accession>
<dbReference type="CDD" id="cd00082">
    <property type="entry name" value="HisKA"/>
    <property type="match status" value="1"/>
</dbReference>
<keyword evidence="4" id="KW-0808">Transferase</keyword>
<evidence type="ECO:0000256" key="6">
    <source>
        <dbReference type="ARBA" id="ARBA00022777"/>
    </source>
</evidence>
<evidence type="ECO:0000256" key="5">
    <source>
        <dbReference type="ARBA" id="ARBA00022741"/>
    </source>
</evidence>
<dbReference type="InterPro" id="IPR036890">
    <property type="entry name" value="HATPase_C_sf"/>
</dbReference>
<gene>
    <name evidence="13" type="ORF">EDC27_1119</name>
</gene>
<dbReference type="InterPro" id="IPR001789">
    <property type="entry name" value="Sig_transdc_resp-reg_receiver"/>
</dbReference>
<dbReference type="SUPFAM" id="SSF52172">
    <property type="entry name" value="CheY-like"/>
    <property type="match status" value="1"/>
</dbReference>
<dbReference type="InterPro" id="IPR003594">
    <property type="entry name" value="HATPase_dom"/>
</dbReference>
<dbReference type="Gene3D" id="1.10.287.130">
    <property type="match status" value="1"/>
</dbReference>
<dbReference type="InterPro" id="IPR011006">
    <property type="entry name" value="CheY-like_superfamily"/>
</dbReference>
<keyword evidence="14" id="KW-1185">Reference proteome</keyword>
<dbReference type="GO" id="GO:0000155">
    <property type="term" value="F:phosphorelay sensor kinase activity"/>
    <property type="evidence" value="ECO:0007669"/>
    <property type="project" value="InterPro"/>
</dbReference>
<comment type="catalytic activity">
    <reaction evidence="1">
        <text>ATP + protein L-histidine = ADP + protein N-phospho-L-histidine.</text>
        <dbReference type="EC" id="2.7.13.3"/>
    </reaction>
</comment>
<dbReference type="PRINTS" id="PR00344">
    <property type="entry name" value="BCTRLSENSOR"/>
</dbReference>
<evidence type="ECO:0000256" key="1">
    <source>
        <dbReference type="ARBA" id="ARBA00000085"/>
    </source>
</evidence>
<evidence type="ECO:0000313" key="14">
    <source>
        <dbReference type="Proteomes" id="UP000276223"/>
    </source>
</evidence>
<feature type="domain" description="Histidine kinase" evidence="11">
    <location>
        <begin position="199"/>
        <end position="416"/>
    </location>
</feature>
<organism evidence="13 14">
    <name type="scientific">Desulfosoma caldarium</name>
    <dbReference type="NCBI Taxonomy" id="610254"/>
    <lineage>
        <taxon>Bacteria</taxon>
        <taxon>Pseudomonadati</taxon>
        <taxon>Thermodesulfobacteriota</taxon>
        <taxon>Syntrophobacteria</taxon>
        <taxon>Syntrophobacterales</taxon>
        <taxon>Syntrophobacteraceae</taxon>
        <taxon>Desulfosoma</taxon>
    </lineage>
</organism>
<name>A0A3N1VGC9_9BACT</name>
<reference evidence="13 14" key="1">
    <citation type="submission" date="2018-11" db="EMBL/GenBank/DDBJ databases">
        <title>Genomic Encyclopedia of Type Strains, Phase IV (KMG-IV): sequencing the most valuable type-strain genomes for metagenomic binning, comparative biology and taxonomic classification.</title>
        <authorList>
            <person name="Goeker M."/>
        </authorList>
    </citation>
    <scope>NUCLEOTIDE SEQUENCE [LARGE SCALE GENOMIC DNA]</scope>
    <source>
        <strain evidence="13 14">DSM 22027</strain>
    </source>
</reference>
<keyword evidence="8" id="KW-0902">Two-component regulatory system</keyword>